<sequence>MRHVTFSEARQNFAATLNRVEEDAEPAVITRVGHDPMVVISLREYESLRETAYLQASPANARRLEAAIERHRQGEVEEHELAGNAE</sequence>
<dbReference type="RefSeq" id="WP_190252198.1">
    <property type="nucleotide sequence ID" value="NZ_BMPI01000024.1"/>
</dbReference>
<dbReference type="InterPro" id="IPR051405">
    <property type="entry name" value="phD/YefM_antitoxin"/>
</dbReference>
<dbReference type="SUPFAM" id="SSF143120">
    <property type="entry name" value="YefM-like"/>
    <property type="match status" value="1"/>
</dbReference>
<dbReference type="InterPro" id="IPR006442">
    <property type="entry name" value="Antitoxin_Phd/YefM"/>
</dbReference>
<keyword evidence="4" id="KW-1185">Reference proteome</keyword>
<dbReference type="Proteomes" id="UP000642070">
    <property type="component" value="Unassembled WGS sequence"/>
</dbReference>
<organism evidence="3 4">
    <name type="scientific">Dactylosporangium sucinum</name>
    <dbReference type="NCBI Taxonomy" id="1424081"/>
    <lineage>
        <taxon>Bacteria</taxon>
        <taxon>Bacillati</taxon>
        <taxon>Actinomycetota</taxon>
        <taxon>Actinomycetes</taxon>
        <taxon>Micromonosporales</taxon>
        <taxon>Micromonosporaceae</taxon>
        <taxon>Dactylosporangium</taxon>
    </lineage>
</organism>
<evidence type="ECO:0000313" key="4">
    <source>
        <dbReference type="Proteomes" id="UP000642070"/>
    </source>
</evidence>
<accession>A0A917WX53</accession>
<dbReference type="Gene3D" id="3.40.1620.10">
    <property type="entry name" value="YefM-like domain"/>
    <property type="match status" value="1"/>
</dbReference>
<dbReference type="Pfam" id="PF02604">
    <property type="entry name" value="PhdYeFM_antitox"/>
    <property type="match status" value="1"/>
</dbReference>
<gene>
    <name evidence="3" type="primary">yefM</name>
    <name evidence="3" type="ORF">GCM10007977_048340</name>
</gene>
<evidence type="ECO:0000256" key="2">
    <source>
        <dbReference type="RuleBase" id="RU362080"/>
    </source>
</evidence>
<dbReference type="PANTHER" id="PTHR33713:SF6">
    <property type="entry name" value="ANTITOXIN YEFM"/>
    <property type="match status" value="1"/>
</dbReference>
<protein>
    <recommendedName>
        <fullName evidence="2">Antitoxin</fullName>
    </recommendedName>
</protein>
<dbReference type="EMBL" id="BMPI01000024">
    <property type="protein sequence ID" value="GGM41255.1"/>
    <property type="molecule type" value="Genomic_DNA"/>
</dbReference>
<comment type="similarity">
    <text evidence="1 2">Belongs to the phD/YefM antitoxin family.</text>
</comment>
<reference evidence="3" key="2">
    <citation type="submission" date="2020-09" db="EMBL/GenBank/DDBJ databases">
        <authorList>
            <person name="Sun Q."/>
            <person name="Ohkuma M."/>
        </authorList>
    </citation>
    <scope>NUCLEOTIDE SEQUENCE</scope>
    <source>
        <strain evidence="3">JCM 19831</strain>
    </source>
</reference>
<comment type="function">
    <text evidence="2">Antitoxin component of a type II toxin-antitoxin (TA) system.</text>
</comment>
<proteinExistence type="inferred from homology"/>
<evidence type="ECO:0000313" key="3">
    <source>
        <dbReference type="EMBL" id="GGM41255.1"/>
    </source>
</evidence>
<evidence type="ECO:0000256" key="1">
    <source>
        <dbReference type="ARBA" id="ARBA00009981"/>
    </source>
</evidence>
<dbReference type="InterPro" id="IPR036165">
    <property type="entry name" value="YefM-like_sf"/>
</dbReference>
<dbReference type="Gene3D" id="6.10.250.330">
    <property type="match status" value="1"/>
</dbReference>
<dbReference type="PANTHER" id="PTHR33713">
    <property type="entry name" value="ANTITOXIN YAFN-RELATED"/>
    <property type="match status" value="1"/>
</dbReference>
<name>A0A917WX53_9ACTN</name>
<comment type="caution">
    <text evidence="3">The sequence shown here is derived from an EMBL/GenBank/DDBJ whole genome shotgun (WGS) entry which is preliminary data.</text>
</comment>
<reference evidence="3" key="1">
    <citation type="journal article" date="2014" name="Int. J. Syst. Evol. Microbiol.">
        <title>Complete genome sequence of Corynebacterium casei LMG S-19264T (=DSM 44701T), isolated from a smear-ripened cheese.</title>
        <authorList>
            <consortium name="US DOE Joint Genome Institute (JGI-PGF)"/>
            <person name="Walter F."/>
            <person name="Albersmeier A."/>
            <person name="Kalinowski J."/>
            <person name="Ruckert C."/>
        </authorList>
    </citation>
    <scope>NUCLEOTIDE SEQUENCE</scope>
    <source>
        <strain evidence="3">JCM 19831</strain>
    </source>
</reference>
<dbReference type="NCBIfam" id="TIGR01552">
    <property type="entry name" value="phd_fam"/>
    <property type="match status" value="1"/>
</dbReference>
<dbReference type="AlphaFoldDB" id="A0A917WX53"/>